<dbReference type="PANTHER" id="PTHR11122:SF13">
    <property type="entry name" value="GLUCOSE-6-PHOSPHATE 1-EPIMERASE"/>
    <property type="match status" value="1"/>
</dbReference>
<dbReference type="RefSeq" id="WP_141785255.1">
    <property type="nucleotide sequence ID" value="NZ_BAAAIK010000010.1"/>
</dbReference>
<keyword evidence="3 4" id="KW-0413">Isomerase</keyword>
<keyword evidence="7" id="KW-1185">Reference proteome</keyword>
<feature type="active site" evidence="5">
    <location>
        <position position="150"/>
    </location>
</feature>
<dbReference type="Pfam" id="PF01263">
    <property type="entry name" value="Aldose_epim"/>
    <property type="match status" value="1"/>
</dbReference>
<reference evidence="6 7" key="1">
    <citation type="submission" date="2019-06" db="EMBL/GenBank/DDBJ databases">
        <title>Sequencing the genomes of 1000 actinobacteria strains.</title>
        <authorList>
            <person name="Klenk H.-P."/>
        </authorList>
    </citation>
    <scope>NUCLEOTIDE SEQUENCE [LARGE SCALE GENOMIC DNA]</scope>
    <source>
        <strain evidence="6 7">DSM 12335</strain>
    </source>
</reference>
<dbReference type="SUPFAM" id="SSF74650">
    <property type="entry name" value="Galactose mutarotase-like"/>
    <property type="match status" value="1"/>
</dbReference>
<comment type="caution">
    <text evidence="6">The sequence shown here is derived from an EMBL/GenBank/DDBJ whole genome shotgun (WGS) entry which is preliminary data.</text>
</comment>
<dbReference type="OrthoDB" id="9790727at2"/>
<evidence type="ECO:0000313" key="6">
    <source>
        <dbReference type="EMBL" id="TQL51224.1"/>
    </source>
</evidence>
<evidence type="ECO:0000256" key="2">
    <source>
        <dbReference type="ARBA" id="ARBA00005866"/>
    </source>
</evidence>
<evidence type="ECO:0000256" key="3">
    <source>
        <dbReference type="ARBA" id="ARBA00023235"/>
    </source>
</evidence>
<sequence>MPQTDRHDIPLRDGRFTAYDHGAQLGGWEHHGQPVLYLSSLAATGAGAAIRGGVPLCWPWFGPGRDGRHTPGHGFGRVADWRLVDRQEDPAGARLTWELTPEQVADLPGRELWPHDFLARCEVSVGDAARVALTVTNTGSQPFDYEVALHSYLVVGDVGQIVLTGLDGSTWFDKVVGGVHRQDGDLRLDGETDRIYHTAGPVEVHDPVLGRTLRVTGEGTTDTIVWNPGPEKGQDIGDMAPDDWRTMVCVESGAVADNAISLPPGARWTTATTITMSTPMRGTR</sequence>
<dbReference type="EC" id="5.1.3.15" evidence="4"/>
<dbReference type="InterPro" id="IPR025532">
    <property type="entry name" value="G6P_1-epimerase"/>
</dbReference>
<evidence type="ECO:0000313" key="7">
    <source>
        <dbReference type="Proteomes" id="UP000319516"/>
    </source>
</evidence>
<evidence type="ECO:0000256" key="1">
    <source>
        <dbReference type="ARBA" id="ARBA00001096"/>
    </source>
</evidence>
<dbReference type="PANTHER" id="PTHR11122">
    <property type="entry name" value="APOSPORY-ASSOCIATED PROTEIN C-RELATED"/>
    <property type="match status" value="1"/>
</dbReference>
<dbReference type="InterPro" id="IPR014718">
    <property type="entry name" value="GH-type_carb-bd"/>
</dbReference>
<organism evidence="6 7">
    <name type="scientific">Ornithinicoccus hortensis</name>
    <dbReference type="NCBI Taxonomy" id="82346"/>
    <lineage>
        <taxon>Bacteria</taxon>
        <taxon>Bacillati</taxon>
        <taxon>Actinomycetota</taxon>
        <taxon>Actinomycetes</taxon>
        <taxon>Micrococcales</taxon>
        <taxon>Intrasporangiaceae</taxon>
        <taxon>Ornithinicoccus</taxon>
    </lineage>
</organism>
<comment type="similarity">
    <text evidence="2 4">Belongs to the glucose-6-phosphate 1-epimerase family.</text>
</comment>
<dbReference type="CDD" id="cd09020">
    <property type="entry name" value="D-hex-6-P-epi_like"/>
    <property type="match status" value="1"/>
</dbReference>
<dbReference type="InterPro" id="IPR011013">
    <property type="entry name" value="Gal_mutarotase_sf_dom"/>
</dbReference>
<proteinExistence type="inferred from homology"/>
<dbReference type="AlphaFoldDB" id="A0A542YTE4"/>
<accession>A0A542YTE4</accession>
<evidence type="ECO:0000256" key="5">
    <source>
        <dbReference type="PIRSR" id="PIRSR016020-1"/>
    </source>
</evidence>
<dbReference type="InterPro" id="IPR008183">
    <property type="entry name" value="Aldose_1/G6P_1-epimerase"/>
</dbReference>
<dbReference type="PIRSF" id="PIRSF016020">
    <property type="entry name" value="PHexose_mutarotase"/>
    <property type="match status" value="1"/>
</dbReference>
<dbReference type="GO" id="GO:0005737">
    <property type="term" value="C:cytoplasm"/>
    <property type="evidence" value="ECO:0007669"/>
    <property type="project" value="TreeGrafter"/>
</dbReference>
<gene>
    <name evidence="6" type="ORF">FB467_2362</name>
</gene>
<dbReference type="GO" id="GO:0030246">
    <property type="term" value="F:carbohydrate binding"/>
    <property type="evidence" value="ECO:0007669"/>
    <property type="project" value="UniProtKB-UniRule"/>
</dbReference>
<protein>
    <recommendedName>
        <fullName evidence="4">Putative glucose-6-phosphate 1-epimerase</fullName>
        <ecNumber evidence="4">5.1.3.15</ecNumber>
    </recommendedName>
</protein>
<dbReference type="Gene3D" id="2.70.98.10">
    <property type="match status" value="1"/>
</dbReference>
<evidence type="ECO:0000256" key="4">
    <source>
        <dbReference type="PIRNR" id="PIRNR016020"/>
    </source>
</evidence>
<name>A0A542YTE4_9MICO</name>
<comment type="catalytic activity">
    <reaction evidence="1">
        <text>alpha-D-glucose 6-phosphate = beta-D-glucose 6-phosphate</text>
        <dbReference type="Rhea" id="RHEA:16249"/>
        <dbReference type="ChEBI" id="CHEBI:58225"/>
        <dbReference type="ChEBI" id="CHEBI:58247"/>
        <dbReference type="EC" id="5.1.3.15"/>
    </reaction>
</comment>
<dbReference type="GO" id="GO:0047938">
    <property type="term" value="F:glucose-6-phosphate 1-epimerase activity"/>
    <property type="evidence" value="ECO:0007669"/>
    <property type="project" value="UniProtKB-UniRule"/>
</dbReference>
<feature type="active site" evidence="5">
    <location>
        <position position="251"/>
    </location>
</feature>
<dbReference type="Proteomes" id="UP000319516">
    <property type="component" value="Unassembled WGS sequence"/>
</dbReference>
<dbReference type="GO" id="GO:0005975">
    <property type="term" value="P:carbohydrate metabolic process"/>
    <property type="evidence" value="ECO:0007669"/>
    <property type="project" value="InterPro"/>
</dbReference>
<dbReference type="EMBL" id="VFOP01000001">
    <property type="protein sequence ID" value="TQL51224.1"/>
    <property type="molecule type" value="Genomic_DNA"/>
</dbReference>